<name>A0A1R3U3Z6_9HYPH</name>
<dbReference type="InterPro" id="IPR029411">
    <property type="entry name" value="RG-lyase_III"/>
</dbReference>
<evidence type="ECO:0000256" key="3">
    <source>
        <dbReference type="ARBA" id="ARBA00010418"/>
    </source>
</evidence>
<organism evidence="14 15">
    <name type="scientific">Agrobacterium rosae</name>
    <dbReference type="NCBI Taxonomy" id="1972867"/>
    <lineage>
        <taxon>Bacteria</taxon>
        <taxon>Pseudomonadati</taxon>
        <taxon>Pseudomonadota</taxon>
        <taxon>Alphaproteobacteria</taxon>
        <taxon>Hyphomicrobiales</taxon>
        <taxon>Rhizobiaceae</taxon>
        <taxon>Rhizobium/Agrobacterium group</taxon>
        <taxon>Agrobacterium</taxon>
    </lineage>
</organism>
<evidence type="ECO:0000256" key="1">
    <source>
        <dbReference type="ARBA" id="ARBA00001324"/>
    </source>
</evidence>
<evidence type="ECO:0000259" key="12">
    <source>
        <dbReference type="Pfam" id="PF14683"/>
    </source>
</evidence>
<evidence type="ECO:0000256" key="5">
    <source>
        <dbReference type="ARBA" id="ARBA00022525"/>
    </source>
</evidence>
<evidence type="ECO:0000256" key="6">
    <source>
        <dbReference type="ARBA" id="ARBA00022729"/>
    </source>
</evidence>
<evidence type="ECO:0000313" key="15">
    <source>
        <dbReference type="Proteomes" id="UP000187891"/>
    </source>
</evidence>
<evidence type="ECO:0000259" key="13">
    <source>
        <dbReference type="Pfam" id="PF14686"/>
    </source>
</evidence>
<dbReference type="InterPro" id="IPR011013">
    <property type="entry name" value="Gal_mutarotase_sf_dom"/>
</dbReference>
<evidence type="ECO:0000256" key="9">
    <source>
        <dbReference type="ARBA" id="ARBA00023316"/>
    </source>
</evidence>
<dbReference type="Pfam" id="PF09284">
    <property type="entry name" value="RhgB_N"/>
    <property type="match status" value="1"/>
</dbReference>
<dbReference type="CDD" id="cd10316">
    <property type="entry name" value="RGL4_M"/>
    <property type="match status" value="1"/>
</dbReference>
<feature type="domain" description="Rhamnogalacturonan lyase" evidence="13">
    <location>
        <begin position="305"/>
        <end position="379"/>
    </location>
</feature>
<dbReference type="InterPro" id="IPR013784">
    <property type="entry name" value="Carb-bd-like_fold"/>
</dbReference>
<accession>A0A1R3U3Z6</accession>
<feature type="domain" description="Rhamnogalacturonase B N-terminal" evidence="11">
    <location>
        <begin position="40"/>
        <end position="299"/>
    </location>
</feature>
<feature type="signal peptide" evidence="10">
    <location>
        <begin position="1"/>
        <end position="23"/>
    </location>
</feature>
<dbReference type="CDD" id="cd10317">
    <property type="entry name" value="RGL4_C"/>
    <property type="match status" value="1"/>
</dbReference>
<dbReference type="EMBL" id="FMUE01000020">
    <property type="protein sequence ID" value="SCX35382.1"/>
    <property type="molecule type" value="Genomic_DNA"/>
</dbReference>
<dbReference type="InterPro" id="IPR008979">
    <property type="entry name" value="Galactose-bd-like_sf"/>
</dbReference>
<protein>
    <recommendedName>
        <fullName evidence="4">rhamnogalacturonan endolyase</fullName>
        <ecNumber evidence="4">4.2.2.23</ecNumber>
    </recommendedName>
</protein>
<dbReference type="InterPro" id="IPR029413">
    <property type="entry name" value="RG-lyase_II"/>
</dbReference>
<dbReference type="GO" id="GO:0102210">
    <property type="term" value="F:rhamnogalacturonan endolyase activity"/>
    <property type="evidence" value="ECO:0007669"/>
    <property type="project" value="UniProtKB-EC"/>
</dbReference>
<comment type="subcellular location">
    <subcellularLocation>
        <location evidence="2">Secreted</location>
    </subcellularLocation>
</comment>
<evidence type="ECO:0000313" key="14">
    <source>
        <dbReference type="EMBL" id="SCX35382.1"/>
    </source>
</evidence>
<feature type="chain" id="PRO_5012639102" description="rhamnogalacturonan endolyase" evidence="10">
    <location>
        <begin position="24"/>
        <end position="572"/>
    </location>
</feature>
<dbReference type="GO" id="GO:0005576">
    <property type="term" value="C:extracellular region"/>
    <property type="evidence" value="ECO:0007669"/>
    <property type="project" value="UniProtKB-SubCell"/>
</dbReference>
<evidence type="ECO:0000256" key="10">
    <source>
        <dbReference type="SAM" id="SignalP"/>
    </source>
</evidence>
<dbReference type="GO" id="GO:0071555">
    <property type="term" value="P:cell wall organization"/>
    <property type="evidence" value="ECO:0007669"/>
    <property type="project" value="UniProtKB-KW"/>
</dbReference>
<keyword evidence="8" id="KW-0456">Lyase</keyword>
<dbReference type="PANTHER" id="PTHR36574">
    <property type="entry name" value="RHAMNOGALACTURONATE LYASE-RELATED"/>
    <property type="match status" value="1"/>
</dbReference>
<comment type="similarity">
    <text evidence="3">Belongs to the polysaccharide lyase 4 family.</text>
</comment>
<evidence type="ECO:0000256" key="8">
    <source>
        <dbReference type="ARBA" id="ARBA00023239"/>
    </source>
</evidence>
<dbReference type="InterPro" id="IPR014718">
    <property type="entry name" value="GH-type_carb-bd"/>
</dbReference>
<keyword evidence="6 10" id="KW-0732">Signal</keyword>
<dbReference type="STRING" id="1907666.DSM25559_4941"/>
<dbReference type="AlphaFoldDB" id="A0A1R3U3Z6"/>
<comment type="catalytic activity">
    <reaction evidence="1">
        <text>Endotype eliminative cleavage of L-alpha-rhamnopyranosyl-(1-&gt;4)-alpha-D-galactopyranosyluronic acid bonds of rhamnogalacturonan I domains in ramified hairy regions of pectin leaving L-rhamnopyranose at the reducing end and 4-deoxy-4,5-unsaturated D-galactopyranosyluronic acid at the non-reducing end.</text>
        <dbReference type="EC" id="4.2.2.23"/>
    </reaction>
</comment>
<sequence>MTATFILVALPAAALAISSPAASHDWDTRSATAQGAPSSFGLTEDAASITVDTGAGLVFTVRRGAAGTGKGAGDIVSMRWRGVEFQDPAKGSQVNIGFADLYVGQVTASVAATQVDADHIKVTVLAGDLTHYYMARRGVPTIFMATCFVREPQLGLVRYIARIRLGVLPDGPQPSNLTGTDHLIEGHDVFGRPDGQSRSKHYSNMRLKDWRFFGARGPGVAAWMVRDDNEGGSGGPFYRSLLDQGTDTDQELTYIVNYGEAQTEPMRTGILDSYALAFTTGGEPGPLDIDWYGRMGLTGYVAPQARGAVTGVGIDGMDPAFRYTVGFANAQAQYWTEARPGTGAFVREGMLPGSYRLTIYKNEREVASRDVAVRAGSRTPLPTLRADHDPAHDAPLWRIGEWDGTPTEFLNGDKVTNMHPSDVRMASWTPPPYVIGQSKPATGFPAYQWIDINSPLRIRFTLTRAQLASMTLRIGITTAFANARPEVAINGWQAPPQAATDQPKSRTLTVGTYRGNNRIYAIAVPTSALRIGQNELALSVTSGVHGKGFLSAGLSYDAIDMIPAVPPDDGHR</sequence>
<proteinExistence type="inferred from homology"/>
<dbReference type="Gene3D" id="2.60.40.1120">
    <property type="entry name" value="Carboxypeptidase-like, regulatory domain"/>
    <property type="match status" value="1"/>
</dbReference>
<evidence type="ECO:0000256" key="2">
    <source>
        <dbReference type="ARBA" id="ARBA00004613"/>
    </source>
</evidence>
<keyword evidence="9" id="KW-0961">Cell wall biogenesis/degradation</keyword>
<keyword evidence="5" id="KW-0964">Secreted</keyword>
<dbReference type="EC" id="4.2.2.23" evidence="4"/>
<gene>
    <name evidence="14" type="ORF">DSM25559_4941</name>
</gene>
<reference evidence="15" key="1">
    <citation type="submission" date="2016-10" db="EMBL/GenBank/DDBJ databases">
        <authorList>
            <person name="Wibberg D."/>
        </authorList>
    </citation>
    <scope>NUCLEOTIDE SEQUENCE [LARGE SCALE GENOMIC DNA]</scope>
</reference>
<evidence type="ECO:0000256" key="4">
    <source>
        <dbReference type="ARBA" id="ARBA00012437"/>
    </source>
</evidence>
<dbReference type="Pfam" id="PF14683">
    <property type="entry name" value="CBM-like"/>
    <property type="match status" value="1"/>
</dbReference>
<keyword evidence="7" id="KW-1015">Disulfide bond</keyword>
<dbReference type="Pfam" id="PF14686">
    <property type="entry name" value="fn3_3"/>
    <property type="match status" value="1"/>
</dbReference>
<dbReference type="GO" id="GO:0045490">
    <property type="term" value="P:pectin catabolic process"/>
    <property type="evidence" value="ECO:0007669"/>
    <property type="project" value="TreeGrafter"/>
</dbReference>
<dbReference type="Gene3D" id="2.60.120.260">
    <property type="entry name" value="Galactose-binding domain-like"/>
    <property type="match status" value="1"/>
</dbReference>
<dbReference type="InterPro" id="IPR015364">
    <property type="entry name" value="RhgB_N"/>
</dbReference>
<dbReference type="Gene3D" id="2.70.98.10">
    <property type="match status" value="1"/>
</dbReference>
<dbReference type="SUPFAM" id="SSF74650">
    <property type="entry name" value="Galactose mutarotase-like"/>
    <property type="match status" value="1"/>
</dbReference>
<dbReference type="PANTHER" id="PTHR36574:SF1">
    <property type="entry name" value="RHAMNOGALACTURONATE LYASE-RELATED"/>
    <property type="match status" value="1"/>
</dbReference>
<dbReference type="RefSeq" id="WP_077122880.1">
    <property type="nucleotide sequence ID" value="NZ_FMUE01000020.1"/>
</dbReference>
<evidence type="ECO:0000259" key="11">
    <source>
        <dbReference type="Pfam" id="PF09284"/>
    </source>
</evidence>
<dbReference type="InterPro" id="IPR016590">
    <property type="entry name" value="Rhamnogalacturonase_B"/>
</dbReference>
<dbReference type="SUPFAM" id="SSF49785">
    <property type="entry name" value="Galactose-binding domain-like"/>
    <property type="match status" value="1"/>
</dbReference>
<dbReference type="SUPFAM" id="SSF49452">
    <property type="entry name" value="Starch-binding domain-like"/>
    <property type="match status" value="1"/>
</dbReference>
<dbReference type="Proteomes" id="UP000187891">
    <property type="component" value="Unassembled WGS sequence"/>
</dbReference>
<feature type="domain" description="Rhamnogalacturonan lyase" evidence="12">
    <location>
        <begin position="396"/>
        <end position="561"/>
    </location>
</feature>
<evidence type="ECO:0000256" key="7">
    <source>
        <dbReference type="ARBA" id="ARBA00023157"/>
    </source>
</evidence>
<dbReference type="GO" id="GO:0030246">
    <property type="term" value="F:carbohydrate binding"/>
    <property type="evidence" value="ECO:0007669"/>
    <property type="project" value="InterPro"/>
</dbReference>